<keyword evidence="3" id="KW-1185">Reference proteome</keyword>
<protein>
    <submittedName>
        <fullName evidence="2">Uncharacterized protein</fullName>
    </submittedName>
</protein>
<feature type="region of interest" description="Disordered" evidence="1">
    <location>
        <begin position="1"/>
        <end position="64"/>
    </location>
</feature>
<gene>
    <name evidence="2" type="ORF">SNEC2469_LOCUS18170</name>
</gene>
<dbReference type="Proteomes" id="UP000601435">
    <property type="component" value="Unassembled WGS sequence"/>
</dbReference>
<evidence type="ECO:0000313" key="2">
    <source>
        <dbReference type="EMBL" id="CAE7643021.1"/>
    </source>
</evidence>
<reference evidence="2" key="1">
    <citation type="submission" date="2021-02" db="EMBL/GenBank/DDBJ databases">
        <authorList>
            <person name="Dougan E. K."/>
            <person name="Rhodes N."/>
            <person name="Thang M."/>
            <person name="Chan C."/>
        </authorList>
    </citation>
    <scope>NUCLEOTIDE SEQUENCE</scope>
</reference>
<organism evidence="2 3">
    <name type="scientific">Symbiodinium necroappetens</name>
    <dbReference type="NCBI Taxonomy" id="1628268"/>
    <lineage>
        <taxon>Eukaryota</taxon>
        <taxon>Sar</taxon>
        <taxon>Alveolata</taxon>
        <taxon>Dinophyceae</taxon>
        <taxon>Suessiales</taxon>
        <taxon>Symbiodiniaceae</taxon>
        <taxon>Symbiodinium</taxon>
    </lineage>
</organism>
<evidence type="ECO:0000256" key="1">
    <source>
        <dbReference type="SAM" id="MobiDB-lite"/>
    </source>
</evidence>
<comment type="caution">
    <text evidence="2">The sequence shown here is derived from an EMBL/GenBank/DDBJ whole genome shotgun (WGS) entry which is preliminary data.</text>
</comment>
<feature type="compositionally biased region" description="Polar residues" evidence="1">
    <location>
        <begin position="1"/>
        <end position="13"/>
    </location>
</feature>
<accession>A0A812VQ82</accession>
<sequence>MALQTLPSFQALSSLPAPKQPLAEDLDPPPLLPAATPRGEFLPASPVPSDRDREDKRQWACADSEGLGVSVERRSFFSESSPEARMKPPNRLLHDRHAAKMEKMLQEISTFSGRVKLRQEIAWRRVFPDFK</sequence>
<name>A0A812VQ82_9DINO</name>
<feature type="compositionally biased region" description="Basic and acidic residues" evidence="1">
    <location>
        <begin position="49"/>
        <end position="58"/>
    </location>
</feature>
<proteinExistence type="predicted"/>
<evidence type="ECO:0000313" key="3">
    <source>
        <dbReference type="Proteomes" id="UP000601435"/>
    </source>
</evidence>
<dbReference type="AlphaFoldDB" id="A0A812VQ82"/>
<dbReference type="EMBL" id="CAJNJA010030409">
    <property type="protein sequence ID" value="CAE7643021.1"/>
    <property type="molecule type" value="Genomic_DNA"/>
</dbReference>